<gene>
    <name evidence="6" type="ORF">NP596_13935</name>
</gene>
<keyword evidence="2 3" id="KW-0732">Signal</keyword>
<dbReference type="PANTHER" id="PTHR37423:SF5">
    <property type="entry name" value="SOLUBLE LYTIC MUREIN TRANSGLYCOSYLASE"/>
    <property type="match status" value="1"/>
</dbReference>
<dbReference type="SUPFAM" id="SSF48435">
    <property type="entry name" value="Bacterial muramidases"/>
    <property type="match status" value="1"/>
</dbReference>
<organism evidence="6 7">
    <name type="scientific">Methylomonas rivi</name>
    <dbReference type="NCBI Taxonomy" id="2952226"/>
    <lineage>
        <taxon>Bacteria</taxon>
        <taxon>Pseudomonadati</taxon>
        <taxon>Pseudomonadota</taxon>
        <taxon>Gammaproteobacteria</taxon>
        <taxon>Methylococcales</taxon>
        <taxon>Methylococcaceae</taxon>
        <taxon>Methylomonas</taxon>
    </lineage>
</organism>
<feature type="signal peptide" evidence="3">
    <location>
        <begin position="1"/>
        <end position="36"/>
    </location>
</feature>
<dbReference type="CDD" id="cd13401">
    <property type="entry name" value="Slt70-like"/>
    <property type="match status" value="1"/>
</dbReference>
<dbReference type="SUPFAM" id="SSF53955">
    <property type="entry name" value="Lysozyme-like"/>
    <property type="match status" value="1"/>
</dbReference>
<protein>
    <submittedName>
        <fullName evidence="6">Transglycosylase SLT domain-containing protein</fullName>
    </submittedName>
</protein>
<dbReference type="InterPro" id="IPR012289">
    <property type="entry name" value="Lytic_TGlycosylase_superhlx_L"/>
</dbReference>
<dbReference type="InterPro" id="IPR008258">
    <property type="entry name" value="Transglycosylase_SLT_dom_1"/>
</dbReference>
<dbReference type="PANTHER" id="PTHR37423">
    <property type="entry name" value="SOLUBLE LYTIC MUREIN TRANSGLYCOSYLASE-RELATED"/>
    <property type="match status" value="1"/>
</dbReference>
<keyword evidence="7" id="KW-1185">Reference proteome</keyword>
<dbReference type="InterPro" id="IPR037061">
    <property type="entry name" value="Lytic_TGlycoase_superhlx_L_sf"/>
</dbReference>
<comment type="similarity">
    <text evidence="1">Belongs to the transglycosylase Slt family.</text>
</comment>
<feature type="domain" description="Lytic transglycosylase superhelical linker" evidence="5">
    <location>
        <begin position="414"/>
        <end position="480"/>
    </location>
</feature>
<evidence type="ECO:0000313" key="7">
    <source>
        <dbReference type="Proteomes" id="UP001524586"/>
    </source>
</evidence>
<sequence length="652" mass="74030">MAKTISALGLLMNSMKIAARLLLLACLPASGLSAGADTERGLAAMRTTFLQAEQYIKQNREDDYFALADTLKTYPLYPYLQYQWLANHLDDEKSVRAFLLENADSRYAQLLHLKWMAHLGQQRQWLSFINFYNNSNDTELQCYFAQAQYGNGEQQAALESAKQFWLSGKTLPAACDALFGALQSSSFLTAELIRQRFQAALKLNNAALAKQLLPLFDHRDRALAEQWLKLHNQPELVTQAAAWRRDDPQAGQLFAHAITRWLESDPRAALSAWDTHRQSFKIPAETVADTEKRLGMALAFRRDKRAYAKLAQYAGDDDSAREWRVRAALNQQQWPEVLTAIAALSEAARQEDKWQYWQARALTATGQPQQAAAIFQAIAAHRGFYAFLAADYLRQDIQLNHRPVTATEREVDALQKSSAFQVIDELLAIDRKSEAVGQWRHAIADLDNRQLQVAAKLAQDRQWPSMAIFTLAKAQHWDDMELRFPLWFNNQIQSNADRNQLDPALVFALIRQESAFDEFAGSPAGAIGLMQVMPKTARQIAGELRQDWNNDFNLLNPDINIRYGSYYFKKVLDQFGGHFVLAAAAYNAGANRIKQWLPKDQALPADIWIETIPYKETRGYVSSVLMYALIYQQRLNRHSLKTGDLLRAINPG</sequence>
<evidence type="ECO:0000259" key="5">
    <source>
        <dbReference type="Pfam" id="PF14718"/>
    </source>
</evidence>
<evidence type="ECO:0000313" key="6">
    <source>
        <dbReference type="EMBL" id="MCQ8129560.1"/>
    </source>
</evidence>
<dbReference type="Gene3D" id="1.10.530.10">
    <property type="match status" value="1"/>
</dbReference>
<dbReference type="Pfam" id="PF14718">
    <property type="entry name" value="SLT_L"/>
    <property type="match status" value="1"/>
</dbReference>
<dbReference type="InterPro" id="IPR008939">
    <property type="entry name" value="Lytic_TGlycosylase_superhlx_U"/>
</dbReference>
<dbReference type="Gene3D" id="1.25.20.10">
    <property type="entry name" value="Bacterial muramidases"/>
    <property type="match status" value="1"/>
</dbReference>
<evidence type="ECO:0000256" key="3">
    <source>
        <dbReference type="SAM" id="SignalP"/>
    </source>
</evidence>
<evidence type="ECO:0000256" key="1">
    <source>
        <dbReference type="ARBA" id="ARBA00007734"/>
    </source>
</evidence>
<feature type="domain" description="Transglycosylase SLT" evidence="4">
    <location>
        <begin position="492"/>
        <end position="606"/>
    </location>
</feature>
<reference evidence="6 7" key="1">
    <citation type="submission" date="2022-07" db="EMBL/GenBank/DDBJ databases">
        <title>Methylomonas rivi sp. nov., Methylomonas rosea sp. nov., Methylomonas aureus sp. nov. and Methylomonas subterranea sp. nov., four novel methanotrophs isolated from a freshwater creek and the deep terrestrial subsurface.</title>
        <authorList>
            <person name="Abin C."/>
            <person name="Sankaranarayanan K."/>
            <person name="Garner C."/>
            <person name="Sindelar R."/>
            <person name="Kotary K."/>
            <person name="Garner R."/>
            <person name="Barclay S."/>
            <person name="Lawson P."/>
            <person name="Krumholz L."/>
        </authorList>
    </citation>
    <scope>NUCLEOTIDE SEQUENCE [LARGE SCALE GENOMIC DNA]</scope>
    <source>
        <strain evidence="6 7">WSC-6</strain>
    </source>
</reference>
<comment type="caution">
    <text evidence="6">The sequence shown here is derived from an EMBL/GenBank/DDBJ whole genome shotgun (WGS) entry which is preliminary data.</text>
</comment>
<dbReference type="InterPro" id="IPR023346">
    <property type="entry name" value="Lysozyme-like_dom_sf"/>
</dbReference>
<dbReference type="Pfam" id="PF01464">
    <property type="entry name" value="SLT"/>
    <property type="match status" value="1"/>
</dbReference>
<name>A0ABT1U844_9GAMM</name>
<dbReference type="Gene3D" id="1.10.1240.20">
    <property type="entry name" value="Lytic transglycosylase, superhelical linker domain"/>
    <property type="match status" value="1"/>
</dbReference>
<evidence type="ECO:0000256" key="2">
    <source>
        <dbReference type="ARBA" id="ARBA00022729"/>
    </source>
</evidence>
<evidence type="ECO:0000259" key="4">
    <source>
        <dbReference type="Pfam" id="PF01464"/>
    </source>
</evidence>
<feature type="chain" id="PRO_5045326884" evidence="3">
    <location>
        <begin position="37"/>
        <end position="652"/>
    </location>
</feature>
<dbReference type="Proteomes" id="UP001524586">
    <property type="component" value="Unassembled WGS sequence"/>
</dbReference>
<dbReference type="RefSeq" id="WP_256615995.1">
    <property type="nucleotide sequence ID" value="NZ_JANIBK010000081.1"/>
</dbReference>
<dbReference type="EMBL" id="JANIBK010000081">
    <property type="protein sequence ID" value="MCQ8129560.1"/>
    <property type="molecule type" value="Genomic_DNA"/>
</dbReference>
<accession>A0ABT1U844</accession>
<proteinExistence type="inferred from homology"/>